<protein>
    <submittedName>
        <fullName evidence="1">Uncharacterized protein</fullName>
    </submittedName>
</protein>
<comment type="caution">
    <text evidence="1">The sequence shown here is derived from an EMBL/GenBank/DDBJ whole genome shotgun (WGS) entry which is preliminary data.</text>
</comment>
<gene>
    <name evidence="1" type="ORF">PN497_18945</name>
</gene>
<evidence type="ECO:0000313" key="2">
    <source>
        <dbReference type="Proteomes" id="UP001211711"/>
    </source>
</evidence>
<reference evidence="1 2" key="1">
    <citation type="submission" date="2023-01" db="EMBL/GenBank/DDBJ databases">
        <title>Genomes from the Australian National Cyanobacteria Reference Collection.</title>
        <authorList>
            <person name="Willis A."/>
            <person name="Lee E.M.F."/>
        </authorList>
    </citation>
    <scope>NUCLEOTIDE SEQUENCE [LARGE SCALE GENOMIC DNA]</scope>
    <source>
        <strain evidence="1 2">CS-549</strain>
    </source>
</reference>
<proteinExistence type="predicted"/>
<dbReference type="EMBL" id="JAQMTI010000246">
    <property type="protein sequence ID" value="MDB9443421.1"/>
    <property type="molecule type" value="Genomic_DNA"/>
</dbReference>
<accession>A0ABT4ZVI0</accession>
<evidence type="ECO:0000313" key="1">
    <source>
        <dbReference type="EMBL" id="MDB9443421.1"/>
    </source>
</evidence>
<dbReference type="Proteomes" id="UP001211711">
    <property type="component" value="Unassembled WGS sequence"/>
</dbReference>
<keyword evidence="2" id="KW-1185">Reference proteome</keyword>
<sequence>MSKDNILKTFLDELFLQREALSTLFTNSTASENSAYFFSEMASGTDPFNDSYPGPPLWDTDWDDMKIMYHWQKWTRLNQVKIYSRDIYAASLFLVLNNWIQSLGVQLGINNQDERLNVGENIRNAKLSKLIWATANNFRHYNEWSSPTNQAQRSIVVLLDAGITPPMNIILAAKVLYVIGVNTYEELEKKIVVIGEELKDKAA</sequence>
<organism evidence="1 2">
    <name type="scientific">Sphaerospermopsis kisseleviana CS-549</name>
    <dbReference type="NCBI Taxonomy" id="3021783"/>
    <lineage>
        <taxon>Bacteria</taxon>
        <taxon>Bacillati</taxon>
        <taxon>Cyanobacteriota</taxon>
        <taxon>Cyanophyceae</taxon>
        <taxon>Nostocales</taxon>
        <taxon>Aphanizomenonaceae</taxon>
        <taxon>Sphaerospermopsis</taxon>
        <taxon>Sphaerospermopsis kisseleviana</taxon>
    </lineage>
</organism>
<name>A0ABT4ZVI0_9CYAN</name>
<dbReference type="RefSeq" id="WP_096568101.1">
    <property type="nucleotide sequence ID" value="NZ_JAQMTI010000246.1"/>
</dbReference>